<dbReference type="GO" id="GO:0044550">
    <property type="term" value="P:secondary metabolite biosynthetic process"/>
    <property type="evidence" value="ECO:0007669"/>
    <property type="project" value="TreeGrafter"/>
</dbReference>
<dbReference type="Gene3D" id="3.40.50.12780">
    <property type="entry name" value="N-terminal domain of ligase-like"/>
    <property type="match status" value="2"/>
</dbReference>
<dbReference type="FunFam" id="1.10.1200.10:FF:000016">
    <property type="entry name" value="Non-ribosomal peptide synthase"/>
    <property type="match status" value="1"/>
</dbReference>
<dbReference type="FunFam" id="3.40.50.12780:FF:000012">
    <property type="entry name" value="Non-ribosomal peptide synthetase"/>
    <property type="match status" value="2"/>
</dbReference>
<dbReference type="Gene3D" id="3.30.559.10">
    <property type="entry name" value="Chloramphenicol acetyltransferase-like domain"/>
    <property type="match status" value="2"/>
</dbReference>
<dbReference type="InterPro" id="IPR036736">
    <property type="entry name" value="ACP-like_sf"/>
</dbReference>
<dbReference type="InterPro" id="IPR006162">
    <property type="entry name" value="Ppantetheine_attach_site"/>
</dbReference>
<dbReference type="CDD" id="cd17643">
    <property type="entry name" value="A_NRPS_Cytc1-like"/>
    <property type="match status" value="1"/>
</dbReference>
<dbReference type="GO" id="GO:0072330">
    <property type="term" value="P:monocarboxylic acid biosynthetic process"/>
    <property type="evidence" value="ECO:0007669"/>
    <property type="project" value="UniProtKB-ARBA"/>
</dbReference>
<dbReference type="Pfam" id="PF00550">
    <property type="entry name" value="PP-binding"/>
    <property type="match status" value="2"/>
</dbReference>
<dbReference type="CDD" id="cd05930">
    <property type="entry name" value="A_NRPS"/>
    <property type="match status" value="1"/>
</dbReference>
<dbReference type="Gene3D" id="3.30.300.30">
    <property type="match status" value="2"/>
</dbReference>
<dbReference type="PANTHER" id="PTHR45527:SF1">
    <property type="entry name" value="FATTY ACID SYNTHASE"/>
    <property type="match status" value="1"/>
</dbReference>
<evidence type="ECO:0000313" key="6">
    <source>
        <dbReference type="EMBL" id="AKA59480.1"/>
    </source>
</evidence>
<dbReference type="Pfam" id="PF00668">
    <property type="entry name" value="Condensation"/>
    <property type="match status" value="2"/>
</dbReference>
<feature type="domain" description="Carrier" evidence="5">
    <location>
        <begin position="505"/>
        <end position="580"/>
    </location>
</feature>
<reference evidence="6" key="1">
    <citation type="journal article" date="2015" name="Proc. Natl. Acad. Sci. U.S.A.">
        <title>Multiplexed metagenome mining using short DNA sequence tags facilitates targeted discovery of epoxyketone proteasome inhibitors.</title>
        <authorList>
            <person name="Owen J.G."/>
            <person name="Charlop-Powers Z."/>
            <person name="Smith A.G."/>
            <person name="Ternei M.A."/>
            <person name="Calle P.Y."/>
            <person name="Reddy B.V."/>
            <person name="Montiel D."/>
            <person name="Brady S.F."/>
        </authorList>
    </citation>
    <scope>NUCLEOTIDE SEQUENCE</scope>
</reference>
<keyword evidence="3" id="KW-0597">Phosphoprotein</keyword>
<keyword evidence="2" id="KW-0596">Phosphopantetheine</keyword>
<dbReference type="FunFam" id="1.10.1200.10:FF:000005">
    <property type="entry name" value="Nonribosomal peptide synthetase 1"/>
    <property type="match status" value="1"/>
</dbReference>
<dbReference type="SUPFAM" id="SSF47336">
    <property type="entry name" value="ACP-like"/>
    <property type="match status" value="2"/>
</dbReference>
<dbReference type="SUPFAM" id="SSF56801">
    <property type="entry name" value="Acetyl-CoA synthetase-like"/>
    <property type="match status" value="2"/>
</dbReference>
<feature type="region of interest" description="Disordered" evidence="4">
    <location>
        <begin position="1491"/>
        <end position="1519"/>
    </location>
</feature>
<dbReference type="InterPro" id="IPR025110">
    <property type="entry name" value="AMP-bd_C"/>
</dbReference>
<dbReference type="InterPro" id="IPR001242">
    <property type="entry name" value="Condensation_dom"/>
</dbReference>
<dbReference type="Gene3D" id="1.10.1200.10">
    <property type="entry name" value="ACP-like"/>
    <property type="match status" value="2"/>
</dbReference>
<dbReference type="SMART" id="SM00823">
    <property type="entry name" value="PKS_PP"/>
    <property type="match status" value="2"/>
</dbReference>
<sequence length="2008" mass="214596">MTGPGGTVHGLVEAQARRTPDAVAVECGQHRLTYRELDRDADQLAAVLRAHGVGPDALVGVCVDRAPELVTGLLGVLKAGGAYLPLDPGHPRARLAVILDDARPAVVVTVDRVRDRLPRRDHRVVLVGDRAASTTGQATAPATGQAGREPGPADLAYVLYTSGSTGRPKGVMVEHRNVTHLVHAVREPFQIGPGTRFLQFAALTFDASVLEIFATLASGGTVVLPPPGPDIAGPELVDLLREARITTLFLPPSLLSVLPESPLPALHTLSAGGEACTREVAIQWGRGRRFINGYGPTETTVFACLGTTVPPDRPPPIGRALPGVDLRVLDQGRTPVADGTVGELYIGGPGVARGYLGRPDLTAQRFVSLVDGGRHYRTGDLVRRLPSGELEFVGRVDDQVQVRGFRVELGEVEHVLAARPGVRDCAVVAQGSGADTRLVAFVVTDDASAARGLAGDMAALLPPYLVPSLFVPVAALPVNGHGKVDRAQLRATAVTARPADGMYEEPAGELERRLAELWTEVLAVHPVGRTDSFVALGGTSLQATRVLAAMRARLGVYLTVPAFFAASTVAGLAGTIRDRTAAAPRPPVAPGAAIGLSTGQRRLWFLTRLSDAASAAYHVPAAYRLRGPLDIAVLEDALAAVVARHEALRTGFVLRDGELLSTVVDEARVAVRVVDGPADLALAEPFDLTRPPLCRATLARLGPEDHQLVVVFHHLVVDGWSLEVFDRDLADAWAGRLRPAPRLRYRDYARWQRELAADTDLVYWRRALAGAPVVLELPADRPRPAVQGFRGRRLARTAPAGLPAAVAALARQENATPYAVFLTAFGIFLHGVTGRTDLLVGSPAAGRPSADLEDVIGFFATTVVQRLRPADGGTFRALLRQTSARALEGFEHQYVPFERLVAELVGDRDPARPPLVQVVLAYQGRRRPGPDLPGVAVEPVPVDTGTAKFDLVLELEEVGNELVVTAEYDTALFDESTVDRWLTEYLAVVSGAVADPDSAVRTPAAAAEVRPLHKLVERAADRHPDMVAVSAGHTRLTYRELDRAANRLAHRLRALGIGPEVLAGVCVDRGAEIPVAVLAVLKAGGGYVPLDPGHPPARWRAVVADAGCRVVLGGERFRDSFPGVSFVSIEDCAGWPDERPDVDVGPHNAAYVIYTSGSTGQPKGVVVSHANVARLFRTTYAEFGFGPDDVWTLFHSAAFDFSVWEMFGALIHGGRLVVVPYPTSRDPAAMLRLLAGEQVTVLSQTPTAFRLLAREAAAAGFPGTALRLVVFGGEALDPTGLRGWFDGYGDAKPRLVNMYGITETTVHVTLRTITRADTASAASPIGRPLADLRGYVLDDRLRPVPPGREGELYVGGAGVARGYLNRPRQTAERFVANPFGPGRLYRTGDVVVTLPDGELLYRGRRDAQVQLRGHRIELGEVEAALAARPGVAAAAAAVHEDILVGYVVPAHGAEVRPDALRSALAATLPGHLVPGTLVTLAALPLTTNGKLDRAALPAPGTRPRPSPGPASGANSSPRTAAETALTRIWTDVLAVDRVGVHDNFFALGGDSMLAITMVARARDAGVPITVENVYNRPTVADLAVLGARTEDASHPPQDSATGTAHPLTAYPLTAMQRGIIYAREATDDPALYHDLASVHFAGPVDRPVLRHALDRVTARHEILRTSFDLDHRPEPRQLVHPDAEIPLGVRAGETVRQWWAAERNRPFDLARPPLVRCHLHEHPDGTANLSLSVHHTILDGWSFALLMAELLRAYDAELAGRADETGTPSFRYSDFVALEREAAASSATAEFWRKMLDGPQPPPVPQAGTSRAHPGIDPDVRLALPGDTAGVTARLGVPAKSVYLAAHAWALGTLTSTREVVTGVATNGRPEAPGADRALGLFLNCVPMRVRLAGTWADLVRSVFAQEREQLPHLRYPLAEMTAWLGRAPFEVAFNYTNFHPLATVDGLAAVRVLDWWFSDHTDFPLAVEVSGDTELCVRGEPEVAAELADLLLRALAAIRKTPTAVVR</sequence>
<dbReference type="GO" id="GO:0005737">
    <property type="term" value="C:cytoplasm"/>
    <property type="evidence" value="ECO:0007669"/>
    <property type="project" value="TreeGrafter"/>
</dbReference>
<dbReference type="FunFam" id="3.40.50.980:FF:000001">
    <property type="entry name" value="Non-ribosomal peptide synthetase"/>
    <property type="match status" value="2"/>
</dbReference>
<dbReference type="PROSITE" id="PS50075">
    <property type="entry name" value="CARRIER"/>
    <property type="match status" value="2"/>
</dbReference>
<feature type="domain" description="Carrier" evidence="5">
    <location>
        <begin position="1516"/>
        <end position="1590"/>
    </location>
</feature>
<dbReference type="GO" id="GO:0003824">
    <property type="term" value="F:catalytic activity"/>
    <property type="evidence" value="ECO:0007669"/>
    <property type="project" value="InterPro"/>
</dbReference>
<dbReference type="InterPro" id="IPR000873">
    <property type="entry name" value="AMP-dep_synth/lig_dom"/>
</dbReference>
<dbReference type="InterPro" id="IPR023213">
    <property type="entry name" value="CAT-like_dom_sf"/>
</dbReference>
<dbReference type="PROSITE" id="PS00455">
    <property type="entry name" value="AMP_BINDING"/>
    <property type="match status" value="2"/>
</dbReference>
<dbReference type="GO" id="GO:0031177">
    <property type="term" value="F:phosphopantetheine binding"/>
    <property type="evidence" value="ECO:0007669"/>
    <property type="project" value="InterPro"/>
</dbReference>
<dbReference type="PROSITE" id="PS00012">
    <property type="entry name" value="PHOSPHOPANTETHEINE"/>
    <property type="match status" value="1"/>
</dbReference>
<dbReference type="FunFam" id="3.40.50.980:FF:000002">
    <property type="entry name" value="Enterobactin synthetase component F"/>
    <property type="match status" value="1"/>
</dbReference>
<evidence type="ECO:0000256" key="1">
    <source>
        <dbReference type="ARBA" id="ARBA00001957"/>
    </source>
</evidence>
<evidence type="ECO:0000259" key="5">
    <source>
        <dbReference type="PROSITE" id="PS50075"/>
    </source>
</evidence>
<evidence type="ECO:0000256" key="3">
    <source>
        <dbReference type="ARBA" id="ARBA00022553"/>
    </source>
</evidence>
<evidence type="ECO:0000256" key="2">
    <source>
        <dbReference type="ARBA" id="ARBA00022450"/>
    </source>
</evidence>
<name>A0A0E3M0B7_9BACT</name>
<dbReference type="Pfam" id="PF00501">
    <property type="entry name" value="AMP-binding"/>
    <property type="match status" value="2"/>
</dbReference>
<dbReference type="Pfam" id="PF13193">
    <property type="entry name" value="AMP-binding_C"/>
    <property type="match status" value="2"/>
</dbReference>
<dbReference type="InterPro" id="IPR020845">
    <property type="entry name" value="AMP-binding_CS"/>
</dbReference>
<dbReference type="EMBL" id="KP830095">
    <property type="protein sequence ID" value="AKA59480.1"/>
    <property type="molecule type" value="Genomic_DNA"/>
</dbReference>
<accession>A0A0E3M0B7</accession>
<dbReference type="PANTHER" id="PTHR45527">
    <property type="entry name" value="NONRIBOSOMAL PEPTIDE SYNTHETASE"/>
    <property type="match status" value="1"/>
</dbReference>
<dbReference type="Gene3D" id="3.30.559.30">
    <property type="entry name" value="Nonribosomal peptide synthetase, condensation domain"/>
    <property type="match status" value="2"/>
</dbReference>
<comment type="cofactor">
    <cofactor evidence="1">
        <name>pantetheine 4'-phosphate</name>
        <dbReference type="ChEBI" id="CHEBI:47942"/>
    </cofactor>
</comment>
<organism evidence="6">
    <name type="scientific">uncultured bacterium AZ_40</name>
    <dbReference type="NCBI Taxonomy" id="1630016"/>
    <lineage>
        <taxon>Bacteria</taxon>
        <taxon>environmental samples</taxon>
    </lineage>
</organism>
<dbReference type="CDD" id="cd19531">
    <property type="entry name" value="LCL_NRPS-like"/>
    <property type="match status" value="1"/>
</dbReference>
<dbReference type="InterPro" id="IPR042099">
    <property type="entry name" value="ANL_N_sf"/>
</dbReference>
<dbReference type="InterPro" id="IPR045851">
    <property type="entry name" value="AMP-bd_C_sf"/>
</dbReference>
<dbReference type="InterPro" id="IPR010071">
    <property type="entry name" value="AA_adenyl_dom"/>
</dbReference>
<dbReference type="NCBIfam" id="TIGR01733">
    <property type="entry name" value="AA-adenyl-dom"/>
    <property type="match status" value="2"/>
</dbReference>
<feature type="compositionally biased region" description="Low complexity" evidence="4">
    <location>
        <begin position="1509"/>
        <end position="1518"/>
    </location>
</feature>
<protein>
    <submittedName>
        <fullName evidence="6">Non-ribosomal peptide synthetase</fullName>
    </submittedName>
</protein>
<dbReference type="SUPFAM" id="SSF52777">
    <property type="entry name" value="CoA-dependent acyltransferases"/>
    <property type="match status" value="4"/>
</dbReference>
<dbReference type="InterPro" id="IPR020806">
    <property type="entry name" value="PKS_PP-bd"/>
</dbReference>
<proteinExistence type="predicted"/>
<evidence type="ECO:0000256" key="4">
    <source>
        <dbReference type="SAM" id="MobiDB-lite"/>
    </source>
</evidence>
<dbReference type="GO" id="GO:0043041">
    <property type="term" value="P:amino acid activation for nonribosomal peptide biosynthetic process"/>
    <property type="evidence" value="ECO:0007669"/>
    <property type="project" value="TreeGrafter"/>
</dbReference>
<dbReference type="InterPro" id="IPR009081">
    <property type="entry name" value="PP-bd_ACP"/>
</dbReference>